<dbReference type="GO" id="GO:0016787">
    <property type="term" value="F:hydrolase activity"/>
    <property type="evidence" value="ECO:0007669"/>
    <property type="project" value="InterPro"/>
</dbReference>
<dbReference type="Proteomes" id="UP000799436">
    <property type="component" value="Unassembled WGS sequence"/>
</dbReference>
<dbReference type="InterPro" id="IPR029052">
    <property type="entry name" value="Metallo-depent_PP-like"/>
</dbReference>
<keyword evidence="3" id="KW-1185">Reference proteome</keyword>
<dbReference type="OrthoDB" id="630188at2759"/>
<evidence type="ECO:0000259" key="1">
    <source>
        <dbReference type="Pfam" id="PF00149"/>
    </source>
</evidence>
<evidence type="ECO:0000313" key="2">
    <source>
        <dbReference type="EMBL" id="KAF2766265.1"/>
    </source>
</evidence>
<dbReference type="EMBL" id="ML995874">
    <property type="protein sequence ID" value="KAF2766265.1"/>
    <property type="molecule type" value="Genomic_DNA"/>
</dbReference>
<sequence>MSIFDFLITDSPYDAPPLLHTLLTQPIKLLIRLLDIAISLLRTPPPQHPHPIRLVCLSDTHNLTLPASSIPQGDILIHAGDLTNDGTPAEIQNHIHWLDSLPHEHKVVIAGNHDYFLDPRSRAYLPLHARDGTVDWKGLQYLENSGVTVSVRGRDVRVYGAPQTACGVEYFAFQHAEGRDAWTGVVEEATDVLVTHGPPKNLLDLPRAMGDEFLLREVGRVKPAVHVFGHVHAGRTDLVGWLRGGKAVVKWDAGREVVERGLGRGDGGLRLLDPRCWVDVVGVVWGGVLGVVWERLWGGRTEETTFVNASLMLGNTGRLGNRVQVVDI</sequence>
<dbReference type="Gene3D" id="3.60.21.10">
    <property type="match status" value="1"/>
</dbReference>
<feature type="domain" description="Calcineurin-like phosphoesterase" evidence="1">
    <location>
        <begin position="70"/>
        <end position="233"/>
    </location>
</feature>
<evidence type="ECO:0000313" key="3">
    <source>
        <dbReference type="Proteomes" id="UP000799436"/>
    </source>
</evidence>
<reference evidence="2" key="1">
    <citation type="journal article" date="2020" name="Stud. Mycol.">
        <title>101 Dothideomycetes genomes: a test case for predicting lifestyles and emergence of pathogens.</title>
        <authorList>
            <person name="Haridas S."/>
            <person name="Albert R."/>
            <person name="Binder M."/>
            <person name="Bloem J."/>
            <person name="Labutti K."/>
            <person name="Salamov A."/>
            <person name="Andreopoulos B."/>
            <person name="Baker S."/>
            <person name="Barry K."/>
            <person name="Bills G."/>
            <person name="Bluhm B."/>
            <person name="Cannon C."/>
            <person name="Castanera R."/>
            <person name="Culley D."/>
            <person name="Daum C."/>
            <person name="Ezra D."/>
            <person name="Gonzalez J."/>
            <person name="Henrissat B."/>
            <person name="Kuo A."/>
            <person name="Liang C."/>
            <person name="Lipzen A."/>
            <person name="Lutzoni F."/>
            <person name="Magnuson J."/>
            <person name="Mondo S."/>
            <person name="Nolan M."/>
            <person name="Ohm R."/>
            <person name="Pangilinan J."/>
            <person name="Park H.-J."/>
            <person name="Ramirez L."/>
            <person name="Alfaro M."/>
            <person name="Sun H."/>
            <person name="Tritt A."/>
            <person name="Yoshinaga Y."/>
            <person name="Zwiers L.-H."/>
            <person name="Turgeon B."/>
            <person name="Goodwin S."/>
            <person name="Spatafora J."/>
            <person name="Crous P."/>
            <person name="Grigoriev I."/>
        </authorList>
    </citation>
    <scope>NUCLEOTIDE SEQUENCE</scope>
    <source>
        <strain evidence="2">CBS 116005</strain>
    </source>
</reference>
<dbReference type="CDD" id="cd07379">
    <property type="entry name" value="MPP_239FB"/>
    <property type="match status" value="1"/>
</dbReference>
<name>A0A6G1L0C0_9PEZI</name>
<dbReference type="AlphaFoldDB" id="A0A6G1L0C0"/>
<gene>
    <name evidence="2" type="ORF">EJ03DRAFT_367603</name>
</gene>
<dbReference type="SUPFAM" id="SSF56300">
    <property type="entry name" value="Metallo-dependent phosphatases"/>
    <property type="match status" value="1"/>
</dbReference>
<dbReference type="Pfam" id="PF00149">
    <property type="entry name" value="Metallophos"/>
    <property type="match status" value="1"/>
</dbReference>
<proteinExistence type="predicted"/>
<accession>A0A6G1L0C0</accession>
<dbReference type="PANTHER" id="PTHR12905:SF18">
    <property type="entry name" value="ESTER HYDROLASE, PUTATIVE (AFU_ORTHOLOGUE AFUA_4G03130)-RELATED"/>
    <property type="match status" value="1"/>
</dbReference>
<organism evidence="2 3">
    <name type="scientific">Teratosphaeria nubilosa</name>
    <dbReference type="NCBI Taxonomy" id="161662"/>
    <lineage>
        <taxon>Eukaryota</taxon>
        <taxon>Fungi</taxon>
        <taxon>Dikarya</taxon>
        <taxon>Ascomycota</taxon>
        <taxon>Pezizomycotina</taxon>
        <taxon>Dothideomycetes</taxon>
        <taxon>Dothideomycetidae</taxon>
        <taxon>Mycosphaerellales</taxon>
        <taxon>Teratosphaeriaceae</taxon>
        <taxon>Teratosphaeria</taxon>
    </lineage>
</organism>
<dbReference type="PANTHER" id="PTHR12905">
    <property type="entry name" value="METALLOPHOSPHOESTERASE"/>
    <property type="match status" value="1"/>
</dbReference>
<dbReference type="InterPro" id="IPR004843">
    <property type="entry name" value="Calcineurin-like_PHP"/>
</dbReference>
<dbReference type="InterPro" id="IPR051693">
    <property type="entry name" value="UPF0046_metallophosphoest"/>
</dbReference>
<protein>
    <submittedName>
        <fullName evidence="2">Metallo-dependent phosphatase</fullName>
    </submittedName>
</protein>